<dbReference type="Pfam" id="PF11951">
    <property type="entry name" value="Fungal_trans_2"/>
    <property type="match status" value="1"/>
</dbReference>
<dbReference type="AlphaFoldDB" id="A0A225B0E0"/>
<feature type="region of interest" description="Disordered" evidence="7">
    <location>
        <begin position="57"/>
        <end position="107"/>
    </location>
</feature>
<dbReference type="STRING" id="1441469.A0A225B0E0"/>
<feature type="compositionally biased region" description="Basic residues" evidence="7">
    <location>
        <begin position="11"/>
        <end position="22"/>
    </location>
</feature>
<evidence type="ECO:0000313" key="10">
    <source>
        <dbReference type="Proteomes" id="UP000214365"/>
    </source>
</evidence>
<keyword evidence="5" id="KW-0804">Transcription</keyword>
<dbReference type="RefSeq" id="XP_020120316.1">
    <property type="nucleotide sequence ID" value="XM_020266887.1"/>
</dbReference>
<gene>
    <name evidence="9" type="ORF">UA08_04599</name>
</gene>
<evidence type="ECO:0000256" key="2">
    <source>
        <dbReference type="ARBA" id="ARBA00022833"/>
    </source>
</evidence>
<dbReference type="PROSITE" id="PS00463">
    <property type="entry name" value="ZN2_CY6_FUNGAL_1"/>
    <property type="match status" value="1"/>
</dbReference>
<dbReference type="InterPro" id="IPR036864">
    <property type="entry name" value="Zn2-C6_fun-type_DNA-bd_sf"/>
</dbReference>
<feature type="compositionally biased region" description="Basic and acidic residues" evidence="7">
    <location>
        <begin position="59"/>
        <end position="69"/>
    </location>
</feature>
<dbReference type="GO" id="GO:0003677">
    <property type="term" value="F:DNA binding"/>
    <property type="evidence" value="ECO:0007669"/>
    <property type="project" value="UniProtKB-KW"/>
</dbReference>
<dbReference type="SUPFAM" id="SSF57701">
    <property type="entry name" value="Zn2/Cys6 DNA-binding domain"/>
    <property type="match status" value="1"/>
</dbReference>
<keyword evidence="2" id="KW-0862">Zinc</keyword>
<dbReference type="Pfam" id="PF00172">
    <property type="entry name" value="Zn_clus"/>
    <property type="match status" value="1"/>
</dbReference>
<evidence type="ECO:0000256" key="3">
    <source>
        <dbReference type="ARBA" id="ARBA00023015"/>
    </source>
</evidence>
<keyword evidence="6" id="KW-0539">Nucleus</keyword>
<evidence type="ECO:0000256" key="7">
    <source>
        <dbReference type="SAM" id="MobiDB-lite"/>
    </source>
</evidence>
<dbReference type="OrthoDB" id="2593732at2759"/>
<reference evidence="9 10" key="1">
    <citation type="submission" date="2015-06" db="EMBL/GenBank/DDBJ databases">
        <title>Talaromyces atroroseus IBT 11181 draft genome.</title>
        <authorList>
            <person name="Rasmussen K.B."/>
            <person name="Rasmussen S."/>
            <person name="Petersen B."/>
            <person name="Sicheritz-Ponten T."/>
            <person name="Mortensen U.H."/>
            <person name="Thrane U."/>
        </authorList>
    </citation>
    <scope>NUCLEOTIDE SEQUENCE [LARGE SCALE GENOMIC DNA]</scope>
    <source>
        <strain evidence="9 10">IBT 11181</strain>
    </source>
</reference>
<organism evidence="9 10">
    <name type="scientific">Talaromyces atroroseus</name>
    <dbReference type="NCBI Taxonomy" id="1441469"/>
    <lineage>
        <taxon>Eukaryota</taxon>
        <taxon>Fungi</taxon>
        <taxon>Dikarya</taxon>
        <taxon>Ascomycota</taxon>
        <taxon>Pezizomycotina</taxon>
        <taxon>Eurotiomycetes</taxon>
        <taxon>Eurotiomycetidae</taxon>
        <taxon>Eurotiales</taxon>
        <taxon>Trichocomaceae</taxon>
        <taxon>Talaromyces</taxon>
        <taxon>Talaromyces sect. Trachyspermi</taxon>
    </lineage>
</organism>
<accession>A0A225B0E0</accession>
<feature type="compositionally biased region" description="Polar residues" evidence="7">
    <location>
        <begin position="1"/>
        <end position="10"/>
    </location>
</feature>
<dbReference type="PROSITE" id="PS50048">
    <property type="entry name" value="ZN2_CY6_FUNGAL_2"/>
    <property type="match status" value="1"/>
</dbReference>
<proteinExistence type="predicted"/>
<dbReference type="InterPro" id="IPR021858">
    <property type="entry name" value="Fun_TF"/>
</dbReference>
<evidence type="ECO:0000256" key="6">
    <source>
        <dbReference type="ARBA" id="ARBA00023242"/>
    </source>
</evidence>
<keyword evidence="4" id="KW-0238">DNA-binding</keyword>
<dbReference type="GO" id="GO:0000981">
    <property type="term" value="F:DNA-binding transcription factor activity, RNA polymerase II-specific"/>
    <property type="evidence" value="ECO:0007669"/>
    <property type="project" value="InterPro"/>
</dbReference>
<sequence>MRQATLSTASKPKRTRASRPKVRTGCGTCKVRHKKCDESRPFCVMCTSTGRICDGYQRGPDRRTREFRTGRAKGGESPVENDNESGNEAEVVLSDEASDETEPTTTETIPLLTRRRSRSSLQSDIMLSDPHQASLTERERWYFDFFVRQTSSQCSVFYGDDFWQHVLPQFTESEPEVRHAVIAVGALHRNFAESRTGDQFPIMQCNRAIASLQRRLDGDKGARPHMETILITCILFVSFAFLSGDASTACRLLRGGFKLMKEWQKSTSRVDSAIKRLLTKVFSRMQINSLTCGSPDVSVNSDTMLLLPYSPSLFESINNLEHASDLLFEICKIVLQGRHTPHTAEGYKMVSALNELQHWEAQHHASLEGRSDHVSLKEFGTLTMLRMWTETIYIMVAAEWMESRLESRYDIFLSHFRRTIGHAKKLLSTNSLRSLLPTFHIEPGIIPPLFLCAFKCRDWNLRQDVISLLDGWLCQEGYWNSAGSVKCLEQIIRVETAGLAHGEVIPESQRIVTARVQYLSQANAFRFLYCLSQSEKRTWQSVVVTS</sequence>
<dbReference type="Proteomes" id="UP000214365">
    <property type="component" value="Unassembled WGS sequence"/>
</dbReference>
<dbReference type="CDD" id="cd00067">
    <property type="entry name" value="GAL4"/>
    <property type="match status" value="1"/>
</dbReference>
<comment type="caution">
    <text evidence="9">The sequence shown here is derived from an EMBL/GenBank/DDBJ whole genome shotgun (WGS) entry which is preliminary data.</text>
</comment>
<dbReference type="EMBL" id="LFMY01000006">
    <property type="protein sequence ID" value="OKL60195.1"/>
    <property type="molecule type" value="Genomic_DNA"/>
</dbReference>
<feature type="region of interest" description="Disordered" evidence="7">
    <location>
        <begin position="1"/>
        <end position="23"/>
    </location>
</feature>
<evidence type="ECO:0000259" key="8">
    <source>
        <dbReference type="PROSITE" id="PS50048"/>
    </source>
</evidence>
<dbReference type="InterPro" id="IPR001138">
    <property type="entry name" value="Zn2Cys6_DnaBD"/>
</dbReference>
<dbReference type="Gene3D" id="4.10.240.10">
    <property type="entry name" value="Zn(2)-C6 fungal-type DNA-binding domain"/>
    <property type="match status" value="1"/>
</dbReference>
<keyword evidence="10" id="KW-1185">Reference proteome</keyword>
<name>A0A225B0E0_TALAT</name>
<evidence type="ECO:0000256" key="1">
    <source>
        <dbReference type="ARBA" id="ARBA00022723"/>
    </source>
</evidence>
<dbReference type="GeneID" id="31004354"/>
<protein>
    <recommendedName>
        <fullName evidence="8">Zn(2)-C6 fungal-type domain-containing protein</fullName>
    </recommendedName>
</protein>
<dbReference type="PANTHER" id="PTHR36206:SF12">
    <property type="entry name" value="ASPERCRYPTIN BIOSYNTHESIS CLUSTER-SPECIFIC TRANSCRIPTION REGULATOR ATNN-RELATED"/>
    <property type="match status" value="1"/>
</dbReference>
<dbReference type="GO" id="GO:0008270">
    <property type="term" value="F:zinc ion binding"/>
    <property type="evidence" value="ECO:0007669"/>
    <property type="project" value="InterPro"/>
</dbReference>
<feature type="domain" description="Zn(2)-C6 fungal-type" evidence="8">
    <location>
        <begin position="25"/>
        <end position="53"/>
    </location>
</feature>
<evidence type="ECO:0000313" key="9">
    <source>
        <dbReference type="EMBL" id="OKL60195.1"/>
    </source>
</evidence>
<keyword evidence="3" id="KW-0805">Transcription regulation</keyword>
<evidence type="ECO:0000256" key="4">
    <source>
        <dbReference type="ARBA" id="ARBA00023125"/>
    </source>
</evidence>
<dbReference type="SMART" id="SM00066">
    <property type="entry name" value="GAL4"/>
    <property type="match status" value="1"/>
</dbReference>
<keyword evidence="1" id="KW-0479">Metal-binding</keyword>
<dbReference type="PANTHER" id="PTHR36206">
    <property type="entry name" value="ASPERCRYPTIN BIOSYNTHESIS CLUSTER-SPECIFIC TRANSCRIPTION REGULATOR ATNN-RELATED"/>
    <property type="match status" value="1"/>
</dbReference>
<evidence type="ECO:0000256" key="5">
    <source>
        <dbReference type="ARBA" id="ARBA00023163"/>
    </source>
</evidence>
<dbReference type="InterPro" id="IPR052360">
    <property type="entry name" value="Transcr_Regulatory_Proteins"/>
</dbReference>